<proteinExistence type="predicted"/>
<sequence>MQLAGARCCKPRCLGAVSLCESVAHLCTAALHVCFSFHKRQAVAAGLFIESEPSQFSGPNIWGAYL</sequence>
<name>A0A0E9RQM9_ANGAN</name>
<reference evidence="1" key="1">
    <citation type="submission" date="2014-11" db="EMBL/GenBank/DDBJ databases">
        <authorList>
            <person name="Amaro Gonzalez C."/>
        </authorList>
    </citation>
    <scope>NUCLEOTIDE SEQUENCE</scope>
</reference>
<organism evidence="1">
    <name type="scientific">Anguilla anguilla</name>
    <name type="common">European freshwater eel</name>
    <name type="synonym">Muraena anguilla</name>
    <dbReference type="NCBI Taxonomy" id="7936"/>
    <lineage>
        <taxon>Eukaryota</taxon>
        <taxon>Metazoa</taxon>
        <taxon>Chordata</taxon>
        <taxon>Craniata</taxon>
        <taxon>Vertebrata</taxon>
        <taxon>Euteleostomi</taxon>
        <taxon>Actinopterygii</taxon>
        <taxon>Neopterygii</taxon>
        <taxon>Teleostei</taxon>
        <taxon>Anguilliformes</taxon>
        <taxon>Anguillidae</taxon>
        <taxon>Anguilla</taxon>
    </lineage>
</organism>
<protein>
    <submittedName>
        <fullName evidence="1">Uncharacterized protein</fullName>
    </submittedName>
</protein>
<accession>A0A0E9RQM9</accession>
<dbReference type="AlphaFoldDB" id="A0A0E9RQM9"/>
<reference evidence="1" key="2">
    <citation type="journal article" date="2015" name="Fish Shellfish Immunol.">
        <title>Early steps in the European eel (Anguilla anguilla)-Vibrio vulnificus interaction in the gills: Role of the RtxA13 toxin.</title>
        <authorList>
            <person name="Callol A."/>
            <person name="Pajuelo D."/>
            <person name="Ebbesson L."/>
            <person name="Teles M."/>
            <person name="MacKenzie S."/>
            <person name="Amaro C."/>
        </authorList>
    </citation>
    <scope>NUCLEOTIDE SEQUENCE</scope>
</reference>
<evidence type="ECO:0000313" key="1">
    <source>
        <dbReference type="EMBL" id="JAH31122.1"/>
    </source>
</evidence>
<dbReference type="EMBL" id="GBXM01077455">
    <property type="protein sequence ID" value="JAH31122.1"/>
    <property type="molecule type" value="Transcribed_RNA"/>
</dbReference>